<keyword evidence="3" id="KW-0645">Protease</keyword>
<keyword evidence="1" id="KW-0812">Transmembrane</keyword>
<keyword evidence="3" id="KW-0031">Aminopeptidase</keyword>
<sequence>MQRFGWILGRLLLGLALIGGLVFVFGPREPVDLHPRFDPRKFGEGVQVYFESIETAYDDIEPGVEKRVIWQDEFYEQRTPYAVLYIHGFSASSEEIRPVPDRVAEALGANLVYTRLQGHGRDGDAMAEGTASGWMRDAAEGLAAARAVGEQVVVISTSTGGTLAAAAALDTELSANVAAMIFVSPNFGVNMAAAWVPTLPWARDWLPLLMGAERDVSSSDTEKNRYWTTIYPWEAVVPMSVIVDAVYGLDFSGAPIPALFWFSDDDQVVRPDRTHEVAKAWGGPASVALVTMGPGDDPASHVVAGRLMSPGQTDATVSGMLEWLSEQGIE</sequence>
<evidence type="ECO:0000313" key="4">
    <source>
        <dbReference type="Proteomes" id="UP000271700"/>
    </source>
</evidence>
<dbReference type="RefSeq" id="WP_010439138.1">
    <property type="nucleotide sequence ID" value="NZ_AEYW01000006.1"/>
</dbReference>
<feature type="domain" description="Serine aminopeptidase S33" evidence="2">
    <location>
        <begin position="82"/>
        <end position="280"/>
    </location>
</feature>
<dbReference type="SUPFAM" id="SSF53474">
    <property type="entry name" value="alpha/beta-Hydrolases"/>
    <property type="match status" value="1"/>
</dbReference>
<feature type="transmembrane region" description="Helical" evidence="1">
    <location>
        <begin position="7"/>
        <end position="26"/>
    </location>
</feature>
<reference evidence="3 4" key="1">
    <citation type="submission" date="2018-10" db="EMBL/GenBank/DDBJ databases">
        <title>Genomic Encyclopedia of Archaeal and Bacterial Type Strains, Phase II (KMG-II): from individual species to whole genera.</title>
        <authorList>
            <person name="Goeker M."/>
        </authorList>
    </citation>
    <scope>NUCLEOTIDE SEQUENCE [LARGE SCALE GENOMIC DNA]</scope>
    <source>
        <strain evidence="3 4">DSM 29317</strain>
    </source>
</reference>
<dbReference type="AlphaFoldDB" id="A0A497ZL96"/>
<keyword evidence="1" id="KW-1133">Transmembrane helix</keyword>
<keyword evidence="1" id="KW-0472">Membrane</keyword>
<keyword evidence="3" id="KW-0378">Hydrolase</keyword>
<dbReference type="InterPro" id="IPR029058">
    <property type="entry name" value="AB_hydrolase_fold"/>
</dbReference>
<organism evidence="3 4">
    <name type="scientific">Ruegeria conchae</name>
    <dbReference type="NCBI Taxonomy" id="981384"/>
    <lineage>
        <taxon>Bacteria</taxon>
        <taxon>Pseudomonadati</taxon>
        <taxon>Pseudomonadota</taxon>
        <taxon>Alphaproteobacteria</taxon>
        <taxon>Rhodobacterales</taxon>
        <taxon>Roseobacteraceae</taxon>
        <taxon>Ruegeria</taxon>
    </lineage>
</organism>
<gene>
    <name evidence="3" type="ORF">CLV75_0123</name>
</gene>
<evidence type="ECO:0000259" key="2">
    <source>
        <dbReference type="Pfam" id="PF12146"/>
    </source>
</evidence>
<dbReference type="Pfam" id="PF12146">
    <property type="entry name" value="Hydrolase_4"/>
    <property type="match status" value="1"/>
</dbReference>
<dbReference type="Proteomes" id="UP000271700">
    <property type="component" value="Unassembled WGS sequence"/>
</dbReference>
<dbReference type="STRING" id="981384.GCA_000192475_02794"/>
<keyword evidence="4" id="KW-1185">Reference proteome</keyword>
<name>A0A497ZL96_9RHOB</name>
<comment type="caution">
    <text evidence="3">The sequence shown here is derived from an EMBL/GenBank/DDBJ whole genome shotgun (WGS) entry which is preliminary data.</text>
</comment>
<dbReference type="EMBL" id="RCCT01000001">
    <property type="protein sequence ID" value="RLK10158.1"/>
    <property type="molecule type" value="Genomic_DNA"/>
</dbReference>
<dbReference type="OrthoDB" id="5416147at2"/>
<proteinExistence type="predicted"/>
<evidence type="ECO:0000256" key="1">
    <source>
        <dbReference type="SAM" id="Phobius"/>
    </source>
</evidence>
<dbReference type="GO" id="GO:0004177">
    <property type="term" value="F:aminopeptidase activity"/>
    <property type="evidence" value="ECO:0007669"/>
    <property type="project" value="UniProtKB-KW"/>
</dbReference>
<evidence type="ECO:0000313" key="3">
    <source>
        <dbReference type="EMBL" id="RLK10158.1"/>
    </source>
</evidence>
<dbReference type="InterPro" id="IPR022742">
    <property type="entry name" value="Hydrolase_4"/>
</dbReference>
<accession>A0A497ZL96</accession>
<dbReference type="Gene3D" id="3.40.50.1820">
    <property type="entry name" value="alpha/beta hydrolase"/>
    <property type="match status" value="1"/>
</dbReference>
<protein>
    <submittedName>
        <fullName evidence="3">Serine aminopeptidase S33 family</fullName>
    </submittedName>
</protein>